<dbReference type="Gene3D" id="3.40.50.2300">
    <property type="match status" value="1"/>
</dbReference>
<feature type="compositionally biased region" description="Low complexity" evidence="8">
    <location>
        <begin position="284"/>
        <end position="306"/>
    </location>
</feature>
<feature type="compositionally biased region" description="Basic and acidic residues" evidence="8">
    <location>
        <begin position="115"/>
        <end position="135"/>
    </location>
</feature>
<gene>
    <name evidence="12" type="primary">LOC117207358</name>
</gene>
<feature type="region of interest" description="Disordered" evidence="8">
    <location>
        <begin position="100"/>
        <end position="507"/>
    </location>
</feature>
<evidence type="ECO:0000256" key="8">
    <source>
        <dbReference type="SAM" id="MobiDB-lite"/>
    </source>
</evidence>
<feature type="compositionally biased region" description="Low complexity" evidence="8">
    <location>
        <begin position="404"/>
        <end position="418"/>
    </location>
</feature>
<dbReference type="InterPro" id="IPR036397">
    <property type="entry name" value="RNaseH_sf"/>
</dbReference>
<evidence type="ECO:0000256" key="6">
    <source>
        <dbReference type="ARBA" id="ARBA00023158"/>
    </source>
</evidence>
<comment type="similarity">
    <text evidence="7">Belongs to the argonaute family. Piwi subfamily.</text>
</comment>
<feature type="compositionally biased region" description="Pro residues" evidence="8">
    <location>
        <begin position="237"/>
        <end position="263"/>
    </location>
</feature>
<dbReference type="GO" id="GO:0005737">
    <property type="term" value="C:cytoplasm"/>
    <property type="evidence" value="ECO:0007669"/>
    <property type="project" value="UniProtKB-SubCell"/>
</dbReference>
<feature type="region of interest" description="Disordered" evidence="8">
    <location>
        <begin position="1"/>
        <end position="38"/>
    </location>
</feature>
<dbReference type="SMART" id="SM00950">
    <property type="entry name" value="Piwi"/>
    <property type="match status" value="1"/>
</dbReference>
<feature type="compositionally biased region" description="Pro residues" evidence="8">
    <location>
        <begin position="377"/>
        <end position="403"/>
    </location>
</feature>
<feature type="compositionally biased region" description="Pro residues" evidence="8">
    <location>
        <begin position="187"/>
        <end position="223"/>
    </location>
</feature>
<dbReference type="FunFam" id="3.30.420.10:FF:000014">
    <property type="entry name" value="Piwi-like RNA-mediated gene silencing 1"/>
    <property type="match status" value="1"/>
</dbReference>
<feature type="compositionally biased region" description="Low complexity" evidence="8">
    <location>
        <begin position="334"/>
        <end position="346"/>
    </location>
</feature>
<dbReference type="SUPFAM" id="SSF53098">
    <property type="entry name" value="Ribonuclease H-like"/>
    <property type="match status" value="1"/>
</dbReference>
<evidence type="ECO:0000259" key="10">
    <source>
        <dbReference type="PROSITE" id="PS50822"/>
    </source>
</evidence>
<accession>A0A6P8LY46</accession>
<dbReference type="Pfam" id="PF23278">
    <property type="entry name" value="Piwi_N"/>
    <property type="match status" value="1"/>
</dbReference>
<evidence type="ECO:0000256" key="5">
    <source>
        <dbReference type="ARBA" id="ARBA00022884"/>
    </source>
</evidence>
<dbReference type="Gene3D" id="3.30.420.10">
    <property type="entry name" value="Ribonuclease H-like superfamily/Ribonuclease H"/>
    <property type="match status" value="1"/>
</dbReference>
<dbReference type="GO" id="GO:0003723">
    <property type="term" value="F:RNA binding"/>
    <property type="evidence" value="ECO:0007669"/>
    <property type="project" value="UniProtKB-KW"/>
</dbReference>
<dbReference type="KEGG" id="bbif:117207358"/>
<dbReference type="FunFam" id="2.170.260.10:FF:000003">
    <property type="entry name" value="Piwi-like RNA-mediated gene silencing 2"/>
    <property type="match status" value="1"/>
</dbReference>
<dbReference type="PANTHER" id="PTHR22891">
    <property type="entry name" value="EUKARYOTIC TRANSLATION INITIATION FACTOR 2C"/>
    <property type="match status" value="1"/>
</dbReference>
<feature type="compositionally biased region" description="Low complexity" evidence="8">
    <location>
        <begin position="224"/>
        <end position="236"/>
    </location>
</feature>
<feature type="compositionally biased region" description="Low complexity" evidence="8">
    <location>
        <begin position="264"/>
        <end position="276"/>
    </location>
</feature>
<dbReference type="Pfam" id="PF02171">
    <property type="entry name" value="Piwi"/>
    <property type="match status" value="1"/>
</dbReference>
<keyword evidence="3" id="KW-0963">Cytoplasm</keyword>
<evidence type="ECO:0000259" key="9">
    <source>
        <dbReference type="PROSITE" id="PS50821"/>
    </source>
</evidence>
<dbReference type="InterPro" id="IPR003165">
    <property type="entry name" value="Piwi"/>
</dbReference>
<evidence type="ECO:0000256" key="1">
    <source>
        <dbReference type="ARBA" id="ARBA00004496"/>
    </source>
</evidence>
<dbReference type="GeneID" id="117207358"/>
<proteinExistence type="inferred from homology"/>
<keyword evidence="11" id="KW-1185">Reference proteome</keyword>
<sequence>MKHVFREKLLNSIMGDKSDKGDKGDVQETDQDEGSKDVETFVPEYKLFPTGECPFAAHVVLNIPFPETPKPPQPIYYVKSTSDKLPADVDIRTLSPLKMYFDEDPNYRPPCSSRPESEYEFELRHGSPDRDESMKSTEPGPESQSQSQSQYQPQFQHQPQHPYPPQYLSQYPSLYPPQQQPQQQPQHPYPPKQQPQHPYPPKQQPQHPYPPQQQPQHPYPPKQQPQHPYSPQQQPQHPYPPKQQPQHPYPPKQQPQHPYPPKQQPQHPYSPQQQPQHPYPPKQQPQHPYSPKQQPQHPYSPKQQPQHPYPPKQQPQHPYPPKQQPQHPYPPKQQPQHPYSPQQQPQHPYPPKQQPQHPYSPKQQPQHPYSPKQQPQHPYPPKQQPQHPYPPKQQPQHPYPPKQQPQHQPQHQSQRQPQPSYPPSYPPASPSNVQPGTPSNPPEYIRFPPGPPMERTDSVPQDPSVGIPERPKKFQEYSPAKMEAPPSTSGEGTGGSQLGRGATRGRRVLTSELVTRPEHLVSKKGISGTEIMMQTNYFKLVTTTDWDLYQYKVEFFPNDERTAIRKGLVKSHKDTLGPYVFDGNLLYSIKRIEQLEIWSKRVSDGADIKIVLRYVGDMQKGDYGYLQFFNIIMRRCLELLKLQIVGRDYYDANDKIDVQGQRMELWPGYLTSIRQHENDILMCAEITHKVMRQQTVLDILNDCFRRNNDNYKKEFESLVLGLVVLTDYNNHTYRISDIDYKVGPDSTFLLKNGDPITYRDYYKSKYRITIREKRQPLLVTRARPRDRRSGKCELIYLVPELCRATGLTDKMRENFSLMRSLADFTRVSPDARMTKLMEFNKRLLSEPAIKTELDQWNLKLSNRLLDIPARVLDAELIYLGNNCSVTAGRGGDWTRQLHRQSLFNPKKLRLWAVIYAHKIKDDVQNFVHLIKTAASGMGSSISQPKYYEITDERSSAYPDFLENILGRVKPELVLCVVPNNRSDRYSAIKKKCIVDRHTPSQVFLEKNLTNKNVRTIATKVAIQMNCKLGGSPWSIELPDIDLMVVGFDVCHDTSNKTRDYGAMVASLDKGLTRYYSVTSAHNVGQELSNKFATNLDSALKAYRRTNCKFPSFIVFYRDGVGEGQVPYVMGHEIAQIRDKLKAIHAESGLSVKFAFLIVTKRINTRIFNEKKNPPPGTVIDDVVTNPLRYDFFIVSQNVRQGTVTPCAYHVVADTTGWLPDQMQRLTYKLCHMYYNWSGTVRVPAPCQYAHKLAFLVAQFLRQDPSHHMEEILYYL</sequence>
<evidence type="ECO:0000256" key="7">
    <source>
        <dbReference type="ARBA" id="ARBA00038291"/>
    </source>
</evidence>
<feature type="compositionally biased region" description="Pro residues" evidence="8">
    <location>
        <begin position="419"/>
        <end position="429"/>
    </location>
</feature>
<dbReference type="CDD" id="cd02845">
    <property type="entry name" value="PAZ_piwi_like"/>
    <property type="match status" value="1"/>
</dbReference>
<feature type="compositionally biased region" description="Low complexity" evidence="8">
    <location>
        <begin position="354"/>
        <end position="376"/>
    </location>
</feature>
<dbReference type="InterPro" id="IPR012337">
    <property type="entry name" value="RNaseH-like_sf"/>
</dbReference>
<feature type="compositionally biased region" description="Basic and acidic residues" evidence="8">
    <location>
        <begin position="16"/>
        <end position="26"/>
    </location>
</feature>
<dbReference type="RefSeq" id="XP_033303399.1">
    <property type="nucleotide sequence ID" value="XM_033447508.1"/>
</dbReference>
<organism evidence="11 12">
    <name type="scientific">Bombus bifarius</name>
    <dbReference type="NCBI Taxonomy" id="103933"/>
    <lineage>
        <taxon>Eukaryota</taxon>
        <taxon>Metazoa</taxon>
        <taxon>Ecdysozoa</taxon>
        <taxon>Arthropoda</taxon>
        <taxon>Hexapoda</taxon>
        <taxon>Insecta</taxon>
        <taxon>Pterygota</taxon>
        <taxon>Neoptera</taxon>
        <taxon>Endopterygota</taxon>
        <taxon>Hymenoptera</taxon>
        <taxon>Apocrita</taxon>
        <taxon>Aculeata</taxon>
        <taxon>Apoidea</taxon>
        <taxon>Anthophila</taxon>
        <taxon>Apidae</taxon>
        <taxon>Bombus</taxon>
        <taxon>Pyrobombus</taxon>
    </lineage>
</organism>
<feature type="compositionally biased region" description="Low complexity" evidence="8">
    <location>
        <begin position="143"/>
        <end position="173"/>
    </location>
</feature>
<dbReference type="GO" id="GO:0030154">
    <property type="term" value="P:cell differentiation"/>
    <property type="evidence" value="ECO:0007669"/>
    <property type="project" value="UniProtKB-KW"/>
</dbReference>
<evidence type="ECO:0000256" key="3">
    <source>
        <dbReference type="ARBA" id="ARBA00022490"/>
    </source>
</evidence>
<dbReference type="Pfam" id="PF02170">
    <property type="entry name" value="PAZ"/>
    <property type="match status" value="1"/>
</dbReference>
<comment type="subcellular location">
    <subcellularLocation>
        <location evidence="1">Cytoplasm</location>
    </subcellularLocation>
</comment>
<name>A0A6P8LY46_9HYME</name>
<keyword evidence="4" id="KW-0221">Differentiation</keyword>
<dbReference type="GO" id="GO:0140965">
    <property type="term" value="P:secondary piRNA processing"/>
    <property type="evidence" value="ECO:0007669"/>
    <property type="project" value="UniProtKB-ARBA"/>
</dbReference>
<keyword evidence="2" id="KW-0217">Developmental protein</keyword>
<evidence type="ECO:0000313" key="12">
    <source>
        <dbReference type="RefSeq" id="XP_033303399.1"/>
    </source>
</evidence>
<feature type="compositionally biased region" description="Pro residues" evidence="8">
    <location>
        <begin position="307"/>
        <end position="333"/>
    </location>
</feature>
<dbReference type="Gene3D" id="2.170.260.10">
    <property type="entry name" value="paz domain"/>
    <property type="match status" value="1"/>
</dbReference>
<keyword evidence="5" id="KW-0694">RNA-binding</keyword>
<evidence type="ECO:0000256" key="2">
    <source>
        <dbReference type="ARBA" id="ARBA00022473"/>
    </source>
</evidence>
<feature type="domain" description="PAZ" evidence="9">
    <location>
        <begin position="695"/>
        <end position="806"/>
    </location>
</feature>
<dbReference type="SMART" id="SM00949">
    <property type="entry name" value="PAZ"/>
    <property type="match status" value="1"/>
</dbReference>
<dbReference type="InterPro" id="IPR003100">
    <property type="entry name" value="PAZ_dom"/>
</dbReference>
<evidence type="ECO:0000313" key="11">
    <source>
        <dbReference type="Proteomes" id="UP000515164"/>
    </source>
</evidence>
<dbReference type="Proteomes" id="UP000515164">
    <property type="component" value="Unplaced"/>
</dbReference>
<dbReference type="InterPro" id="IPR036085">
    <property type="entry name" value="PAZ_dom_sf"/>
</dbReference>
<dbReference type="PROSITE" id="PS50822">
    <property type="entry name" value="PIWI"/>
    <property type="match status" value="1"/>
</dbReference>
<evidence type="ECO:0000256" key="4">
    <source>
        <dbReference type="ARBA" id="ARBA00022782"/>
    </source>
</evidence>
<dbReference type="AlphaFoldDB" id="A0A6P8LY46"/>
<keyword evidence="6" id="KW-0943">RNA-mediated gene silencing</keyword>
<dbReference type="SUPFAM" id="SSF101690">
    <property type="entry name" value="PAZ domain"/>
    <property type="match status" value="1"/>
</dbReference>
<dbReference type="PROSITE" id="PS50821">
    <property type="entry name" value="PAZ"/>
    <property type="match status" value="1"/>
</dbReference>
<reference evidence="12" key="1">
    <citation type="submission" date="2025-08" db="UniProtKB">
        <authorList>
            <consortium name="RefSeq"/>
        </authorList>
    </citation>
    <scope>IDENTIFICATION</scope>
    <source>
        <tissue evidence="12">Muscle</tissue>
    </source>
</reference>
<feature type="domain" description="Piwi" evidence="10">
    <location>
        <begin position="972"/>
        <end position="1261"/>
    </location>
</feature>
<dbReference type="CDD" id="cd04658">
    <property type="entry name" value="Piwi_piwi-like_Euk"/>
    <property type="match status" value="1"/>
</dbReference>
<protein>
    <submittedName>
        <fullName evidence="12">Piwi-like protein Siwi</fullName>
    </submittedName>
</protein>